<proteinExistence type="inferred from homology"/>
<feature type="repeat" description="TPR" evidence="3">
    <location>
        <begin position="729"/>
        <end position="762"/>
    </location>
</feature>
<dbReference type="SUPFAM" id="SSF48452">
    <property type="entry name" value="TPR-like"/>
    <property type="match status" value="2"/>
</dbReference>
<reference evidence="6 7" key="1">
    <citation type="submission" date="2021-12" db="EMBL/GenBank/DDBJ databases">
        <title>High titer production of polyol ester of fatty acids by Rhodotorula paludigena BS15 towards product separation-free biomass refinery.</title>
        <authorList>
            <person name="Mano J."/>
            <person name="Ono H."/>
            <person name="Tanaka T."/>
            <person name="Naito K."/>
            <person name="Sushida H."/>
            <person name="Ike M."/>
            <person name="Tokuyasu K."/>
            <person name="Kitaoka M."/>
        </authorList>
    </citation>
    <scope>NUCLEOTIDE SEQUENCE [LARGE SCALE GENOMIC DNA]</scope>
    <source>
        <strain evidence="6 7">BS15</strain>
    </source>
</reference>
<feature type="compositionally biased region" description="Low complexity" evidence="4">
    <location>
        <begin position="541"/>
        <end position="571"/>
    </location>
</feature>
<dbReference type="Pfam" id="PF13174">
    <property type="entry name" value="TPR_6"/>
    <property type="match status" value="1"/>
</dbReference>
<dbReference type="Gene3D" id="1.25.40.10">
    <property type="entry name" value="Tetratricopeptide repeat domain"/>
    <property type="match status" value="4"/>
</dbReference>
<dbReference type="GO" id="GO:0051301">
    <property type="term" value="P:cell division"/>
    <property type="evidence" value="ECO:0007669"/>
    <property type="project" value="TreeGrafter"/>
</dbReference>
<dbReference type="PANTHER" id="PTHR12558:SF13">
    <property type="entry name" value="CELL DIVISION CYCLE PROTEIN 27 HOMOLOG"/>
    <property type="match status" value="1"/>
</dbReference>
<feature type="repeat" description="TPR" evidence="3">
    <location>
        <begin position="695"/>
        <end position="728"/>
    </location>
</feature>
<keyword evidence="1 3" id="KW-0802">TPR repeat</keyword>
<dbReference type="InterPro" id="IPR011990">
    <property type="entry name" value="TPR-like_helical_dom_sf"/>
</dbReference>
<organism evidence="6 7">
    <name type="scientific">Rhodotorula paludigena</name>
    <dbReference type="NCBI Taxonomy" id="86838"/>
    <lineage>
        <taxon>Eukaryota</taxon>
        <taxon>Fungi</taxon>
        <taxon>Dikarya</taxon>
        <taxon>Basidiomycota</taxon>
        <taxon>Pucciniomycotina</taxon>
        <taxon>Microbotryomycetes</taxon>
        <taxon>Sporidiobolales</taxon>
        <taxon>Sporidiobolaceae</taxon>
        <taxon>Rhodotorula</taxon>
    </lineage>
</organism>
<feature type="region of interest" description="Disordered" evidence="4">
    <location>
        <begin position="455"/>
        <end position="571"/>
    </location>
</feature>
<feature type="chain" id="PRO_5043730586" evidence="5">
    <location>
        <begin position="22"/>
        <end position="915"/>
    </location>
</feature>
<feature type="compositionally biased region" description="Low complexity" evidence="4">
    <location>
        <begin position="391"/>
        <end position="423"/>
    </location>
</feature>
<feature type="compositionally biased region" description="Gly residues" evidence="4">
    <location>
        <begin position="512"/>
        <end position="522"/>
    </location>
</feature>
<feature type="signal peptide" evidence="5">
    <location>
        <begin position="1"/>
        <end position="21"/>
    </location>
</feature>
<protein>
    <submittedName>
        <fullName evidence="6">Uncharacterized protein</fullName>
    </submittedName>
</protein>
<dbReference type="PROSITE" id="PS50005">
    <property type="entry name" value="TPR"/>
    <property type="match status" value="5"/>
</dbReference>
<comment type="similarity">
    <text evidence="2">Belongs to the APC3/CDC27 family.</text>
</comment>
<comment type="caution">
    <text evidence="6">The sequence shown here is derived from an EMBL/GenBank/DDBJ whole genome shotgun (WGS) entry which is preliminary data.</text>
</comment>
<dbReference type="SMART" id="SM00028">
    <property type="entry name" value="TPR"/>
    <property type="match status" value="7"/>
</dbReference>
<evidence type="ECO:0000313" key="7">
    <source>
        <dbReference type="Proteomes" id="UP001342314"/>
    </source>
</evidence>
<dbReference type="EMBL" id="BQKY01000003">
    <property type="protein sequence ID" value="GJN88792.1"/>
    <property type="molecule type" value="Genomic_DNA"/>
</dbReference>
<accession>A0AAV5GI90</accession>
<dbReference type="GO" id="GO:0016567">
    <property type="term" value="P:protein ubiquitination"/>
    <property type="evidence" value="ECO:0007669"/>
    <property type="project" value="TreeGrafter"/>
</dbReference>
<keyword evidence="7" id="KW-1185">Reference proteome</keyword>
<dbReference type="GO" id="GO:0005680">
    <property type="term" value="C:anaphase-promoting complex"/>
    <property type="evidence" value="ECO:0007669"/>
    <property type="project" value="TreeGrafter"/>
</dbReference>
<dbReference type="GO" id="GO:0007091">
    <property type="term" value="P:metaphase/anaphase transition of mitotic cell cycle"/>
    <property type="evidence" value="ECO:0007669"/>
    <property type="project" value="TreeGrafter"/>
</dbReference>
<evidence type="ECO:0000256" key="4">
    <source>
        <dbReference type="SAM" id="MobiDB-lite"/>
    </source>
</evidence>
<dbReference type="InterPro" id="IPR019734">
    <property type="entry name" value="TPR_rpt"/>
</dbReference>
<feature type="repeat" description="TPR" evidence="3">
    <location>
        <begin position="854"/>
        <end position="887"/>
    </location>
</feature>
<name>A0AAV5GI90_9BASI</name>
<feature type="compositionally biased region" description="Polar residues" evidence="4">
    <location>
        <begin position="482"/>
        <end position="491"/>
    </location>
</feature>
<evidence type="ECO:0000256" key="5">
    <source>
        <dbReference type="SAM" id="SignalP"/>
    </source>
</evidence>
<feature type="region of interest" description="Disordered" evidence="4">
    <location>
        <begin position="384"/>
        <end position="424"/>
    </location>
</feature>
<dbReference type="Pfam" id="PF13432">
    <property type="entry name" value="TPR_16"/>
    <property type="match status" value="1"/>
</dbReference>
<evidence type="ECO:0000256" key="1">
    <source>
        <dbReference type="ARBA" id="ARBA00022803"/>
    </source>
</evidence>
<keyword evidence="5" id="KW-0732">Signal</keyword>
<feature type="region of interest" description="Disordered" evidence="4">
    <location>
        <begin position="77"/>
        <end position="103"/>
    </location>
</feature>
<feature type="compositionally biased region" description="Low complexity" evidence="4">
    <location>
        <begin position="245"/>
        <end position="260"/>
    </location>
</feature>
<feature type="compositionally biased region" description="Low complexity" evidence="4">
    <location>
        <begin position="500"/>
        <end position="511"/>
    </location>
</feature>
<dbReference type="AlphaFoldDB" id="A0AAV5GI90"/>
<feature type="repeat" description="TPR" evidence="3">
    <location>
        <begin position="763"/>
        <end position="796"/>
    </location>
</feature>
<sequence length="915" mass="96048">MTAPSPALVYKLALLRQLALAALPYSPASALFYAERLYVLDPAHESSAHLLAAVQSAANKHNDALWTLRQPVTFTPDSASSAADDPFLGNSRRWPQASTSAGRLTRPAAEASVRCARLYGQACLVLKRDKEGREALGRVIQPGTPLAPPAAYEAEAASLWADTASPLLQTADEGTVVELELARLAMKGGDYERAILSFRRVVAKVPTCWEAIEALCALGAPPDVDALFPVQARPSAAAASAAGAGAQNVPPAGAQAAPAHAPGPRPLAPTNSNSAPLAPSQTAAVNMAFAGYGAAGRAARNGMDSGGLFTPTEVAVKPGGLFGQNGKGKGREVVGGLFGAGGAPPPLRRTGSGRYDLTADISTADESSFDASFYPSNGPLSFAPTSTTTISGPSARNGNGAAASSGSLFTPPTGALPTATAPGVKRTRAGNIAPASTATAASQQQPQQYSVADTLAGRRIRPPKGRPPAAPPTRRSSRLSSNAVNGSSAGDATSAAMAVSRSQTSTSSRTGGVNGGSAGATNGGSRDKKRTKGGAGPSVLSDAGSEALSYSSSPAPSSPGTATQQQQQQSIGMALDALDPAARLDAHDHVVAVVRCFALAATRSARFEMKGAVEALGALPAEQARSARGLVMLAKAHYEMLNYAQAEKAFQQARQVAPYLVDGMELYSTALWHLRSSTALSFLAQELVALDAHHPSSWIASGNVFSHLEDHASALRCFRRAAQLDEGCVYAYTLGGHECIMLEEWERALDFFREAVRRDPLHYNAWFGLGNVYLKTGKHTLAEYHFRRALEINPANTTLLCCVGTVLEKLRRTRDALDMYERAAVVAPESPLVRFKRTAERDLVSLDSQAPTEPNVQYLLGKLYKHLGRRQDMLRHFARAQDLEPRMASIIREQIESAHADAHGGMDVDDSGLLA</sequence>
<dbReference type="Proteomes" id="UP001342314">
    <property type="component" value="Unassembled WGS sequence"/>
</dbReference>
<evidence type="ECO:0000256" key="3">
    <source>
        <dbReference type="PROSITE-ProRule" id="PRU00339"/>
    </source>
</evidence>
<feature type="repeat" description="TPR" evidence="3">
    <location>
        <begin position="627"/>
        <end position="660"/>
    </location>
</feature>
<dbReference type="GO" id="GO:0031145">
    <property type="term" value="P:anaphase-promoting complex-dependent catabolic process"/>
    <property type="evidence" value="ECO:0007669"/>
    <property type="project" value="TreeGrafter"/>
</dbReference>
<feature type="compositionally biased region" description="Low complexity" evidence="4">
    <location>
        <begin position="472"/>
        <end position="481"/>
    </location>
</feature>
<dbReference type="GO" id="GO:0005737">
    <property type="term" value="C:cytoplasm"/>
    <property type="evidence" value="ECO:0007669"/>
    <property type="project" value="TreeGrafter"/>
</dbReference>
<dbReference type="PROSITE" id="PS50293">
    <property type="entry name" value="TPR_REGION"/>
    <property type="match status" value="1"/>
</dbReference>
<gene>
    <name evidence="6" type="ORF">Rhopal_001762-T1</name>
</gene>
<dbReference type="PANTHER" id="PTHR12558">
    <property type="entry name" value="CELL DIVISION CYCLE 16,23,27"/>
    <property type="match status" value="1"/>
</dbReference>
<feature type="region of interest" description="Disordered" evidence="4">
    <location>
        <begin position="245"/>
        <end position="278"/>
    </location>
</feature>
<evidence type="ECO:0000256" key="2">
    <source>
        <dbReference type="ARBA" id="ARBA00038210"/>
    </source>
</evidence>
<evidence type="ECO:0000313" key="6">
    <source>
        <dbReference type="EMBL" id="GJN88792.1"/>
    </source>
</evidence>